<dbReference type="Proteomes" id="UP000239415">
    <property type="component" value="Unassembled WGS sequence"/>
</dbReference>
<gene>
    <name evidence="2" type="ORF">CLV67_103235</name>
</gene>
<feature type="transmembrane region" description="Helical" evidence="1">
    <location>
        <begin position="20"/>
        <end position="41"/>
    </location>
</feature>
<reference evidence="2 3" key="1">
    <citation type="submission" date="2018-03" db="EMBL/GenBank/DDBJ databases">
        <title>Genomic Encyclopedia of Archaeal and Bacterial Type Strains, Phase II (KMG-II): from individual species to whole genera.</title>
        <authorList>
            <person name="Goeker M."/>
        </authorList>
    </citation>
    <scope>NUCLEOTIDE SEQUENCE [LARGE SCALE GENOMIC DNA]</scope>
    <source>
        <strain evidence="2 3">DSM 43146</strain>
    </source>
</reference>
<dbReference type="AlphaFoldDB" id="A0A2T0KIZ0"/>
<keyword evidence="1" id="KW-0472">Membrane</keyword>
<proteinExistence type="predicted"/>
<evidence type="ECO:0000256" key="1">
    <source>
        <dbReference type="SAM" id="Phobius"/>
    </source>
</evidence>
<keyword evidence="1" id="KW-0812">Transmembrane</keyword>
<dbReference type="EMBL" id="PVMZ01000003">
    <property type="protein sequence ID" value="PRX23487.1"/>
    <property type="molecule type" value="Genomic_DNA"/>
</dbReference>
<organism evidence="2 3">
    <name type="scientific">Actinoplanes italicus</name>
    <dbReference type="NCBI Taxonomy" id="113567"/>
    <lineage>
        <taxon>Bacteria</taxon>
        <taxon>Bacillati</taxon>
        <taxon>Actinomycetota</taxon>
        <taxon>Actinomycetes</taxon>
        <taxon>Micromonosporales</taxon>
        <taxon>Micromonosporaceae</taxon>
        <taxon>Actinoplanes</taxon>
    </lineage>
</organism>
<evidence type="ECO:0000313" key="3">
    <source>
        <dbReference type="Proteomes" id="UP000239415"/>
    </source>
</evidence>
<sequence length="48" mass="5668">MARRLGYGTRGLGEPWWFRLWGAFSVLLGLTFWGTLIYAGWHFAAKYW</sequence>
<name>A0A2T0KIZ0_9ACTN</name>
<protein>
    <submittedName>
        <fullName evidence="2">Uncharacterized protein</fullName>
    </submittedName>
</protein>
<dbReference type="RefSeq" id="WP_170153788.1">
    <property type="nucleotide sequence ID" value="NZ_BOMO01000041.1"/>
</dbReference>
<keyword evidence="1" id="KW-1133">Transmembrane helix</keyword>
<comment type="caution">
    <text evidence="2">The sequence shown here is derived from an EMBL/GenBank/DDBJ whole genome shotgun (WGS) entry which is preliminary data.</text>
</comment>
<keyword evidence="3" id="KW-1185">Reference proteome</keyword>
<accession>A0A2T0KIZ0</accession>
<evidence type="ECO:0000313" key="2">
    <source>
        <dbReference type="EMBL" id="PRX23487.1"/>
    </source>
</evidence>